<sequence length="69" mass="7976">DPPEISPDVTIVLGHKFELRSLERPQQYCEKCCGIIWGVMKNWYRCVECGFKCHSKCLNLITRICASTK</sequence>
<dbReference type="OrthoDB" id="1918044at2759"/>
<evidence type="ECO:0000259" key="3">
    <source>
        <dbReference type="PROSITE" id="PS50081"/>
    </source>
</evidence>
<dbReference type="AlphaFoldDB" id="A0A087TYR0"/>
<proteinExistence type="predicted"/>
<dbReference type="PROSITE" id="PS00479">
    <property type="entry name" value="ZF_DAG_PE_1"/>
    <property type="match status" value="1"/>
</dbReference>
<dbReference type="InterPro" id="IPR047983">
    <property type="entry name" value="DEF8_C1"/>
</dbReference>
<dbReference type="PRINTS" id="PR00008">
    <property type="entry name" value="DAGPEDOMAIN"/>
</dbReference>
<gene>
    <name evidence="4" type="ORF">X975_25429</name>
</gene>
<name>A0A087TYR0_STEMI</name>
<organism evidence="4 5">
    <name type="scientific">Stegodyphus mimosarum</name>
    <name type="common">African social velvet spider</name>
    <dbReference type="NCBI Taxonomy" id="407821"/>
    <lineage>
        <taxon>Eukaryota</taxon>
        <taxon>Metazoa</taxon>
        <taxon>Ecdysozoa</taxon>
        <taxon>Arthropoda</taxon>
        <taxon>Chelicerata</taxon>
        <taxon>Arachnida</taxon>
        <taxon>Araneae</taxon>
        <taxon>Araneomorphae</taxon>
        <taxon>Entelegynae</taxon>
        <taxon>Eresoidea</taxon>
        <taxon>Eresidae</taxon>
        <taxon>Stegodyphus</taxon>
    </lineage>
</organism>
<dbReference type="InterPro" id="IPR002219">
    <property type="entry name" value="PKC_DAG/PE"/>
</dbReference>
<evidence type="ECO:0000256" key="1">
    <source>
        <dbReference type="ARBA" id="ARBA00022723"/>
    </source>
</evidence>
<dbReference type="Gene3D" id="3.30.60.20">
    <property type="match status" value="1"/>
</dbReference>
<dbReference type="Proteomes" id="UP000054359">
    <property type="component" value="Unassembled WGS sequence"/>
</dbReference>
<protein>
    <submittedName>
        <fullName evidence="4">Differentially expressed in FDCP 8-like protein</fullName>
    </submittedName>
</protein>
<dbReference type="GO" id="GO:0046872">
    <property type="term" value="F:metal ion binding"/>
    <property type="evidence" value="ECO:0007669"/>
    <property type="project" value="UniProtKB-KW"/>
</dbReference>
<feature type="non-terminal residue" evidence="4">
    <location>
        <position position="1"/>
    </location>
</feature>
<dbReference type="InterPro" id="IPR046349">
    <property type="entry name" value="C1-like_sf"/>
</dbReference>
<keyword evidence="1" id="KW-0479">Metal-binding</keyword>
<dbReference type="InterPro" id="IPR020454">
    <property type="entry name" value="DAG/PE-bd"/>
</dbReference>
<feature type="domain" description="Phorbol-ester/DAG-type" evidence="3">
    <location>
        <begin position="14"/>
        <end position="65"/>
    </location>
</feature>
<dbReference type="Pfam" id="PF00130">
    <property type="entry name" value="C1_1"/>
    <property type="match status" value="1"/>
</dbReference>
<evidence type="ECO:0000313" key="4">
    <source>
        <dbReference type="EMBL" id="KFM70249.1"/>
    </source>
</evidence>
<dbReference type="CDD" id="cd20819">
    <property type="entry name" value="C1_DEF8"/>
    <property type="match status" value="1"/>
</dbReference>
<dbReference type="PROSITE" id="PS50081">
    <property type="entry name" value="ZF_DAG_PE_2"/>
    <property type="match status" value="1"/>
</dbReference>
<dbReference type="SMART" id="SM00109">
    <property type="entry name" value="C1"/>
    <property type="match status" value="1"/>
</dbReference>
<reference evidence="4 5" key="1">
    <citation type="submission" date="2013-11" db="EMBL/GenBank/DDBJ databases">
        <title>Genome sequencing of Stegodyphus mimosarum.</title>
        <authorList>
            <person name="Bechsgaard J."/>
        </authorList>
    </citation>
    <scope>NUCLEOTIDE SEQUENCE [LARGE SCALE GENOMIC DNA]</scope>
</reference>
<keyword evidence="2" id="KW-0862">Zinc</keyword>
<dbReference type="SUPFAM" id="SSF57889">
    <property type="entry name" value="Cysteine-rich domain"/>
    <property type="match status" value="1"/>
</dbReference>
<dbReference type="EMBL" id="KK117354">
    <property type="protein sequence ID" value="KFM70249.1"/>
    <property type="molecule type" value="Genomic_DNA"/>
</dbReference>
<feature type="non-terminal residue" evidence="4">
    <location>
        <position position="69"/>
    </location>
</feature>
<evidence type="ECO:0000313" key="5">
    <source>
        <dbReference type="Proteomes" id="UP000054359"/>
    </source>
</evidence>
<keyword evidence="5" id="KW-1185">Reference proteome</keyword>
<dbReference type="STRING" id="407821.A0A087TYR0"/>
<accession>A0A087TYR0</accession>
<evidence type="ECO:0000256" key="2">
    <source>
        <dbReference type="ARBA" id="ARBA00022833"/>
    </source>
</evidence>